<dbReference type="GO" id="GO:0034023">
    <property type="term" value="F:5-(carboxyamino)imidazole ribonucleotide mutase activity"/>
    <property type="evidence" value="ECO:0007669"/>
    <property type="project" value="UniProtKB-UniRule"/>
</dbReference>
<gene>
    <name evidence="3 7" type="primary">purE</name>
    <name evidence="7" type="ORF">MM59RIKEN_01970</name>
</gene>
<evidence type="ECO:0000256" key="2">
    <source>
        <dbReference type="ARBA" id="ARBA00023235"/>
    </source>
</evidence>
<dbReference type="InterPro" id="IPR024694">
    <property type="entry name" value="PurE_prokaryotes"/>
</dbReference>
<dbReference type="InterPro" id="IPR000031">
    <property type="entry name" value="PurE_dom"/>
</dbReference>
<dbReference type="SUPFAM" id="SSF52255">
    <property type="entry name" value="N5-CAIR mutase (phosphoribosylaminoimidazole carboxylase, PurE)"/>
    <property type="match status" value="1"/>
</dbReference>
<dbReference type="RefSeq" id="WP_213542480.1">
    <property type="nucleotide sequence ID" value="NZ_AP023420.1"/>
</dbReference>
<dbReference type="Gene3D" id="3.40.50.1970">
    <property type="match status" value="1"/>
</dbReference>
<name>A0A810Q3H2_9FIRM</name>
<organism evidence="7 8">
    <name type="scientific">Pusillibacter faecalis</name>
    <dbReference type="NCBI Taxonomy" id="2714358"/>
    <lineage>
        <taxon>Bacteria</taxon>
        <taxon>Bacillati</taxon>
        <taxon>Bacillota</taxon>
        <taxon>Clostridia</taxon>
        <taxon>Eubacteriales</taxon>
        <taxon>Oscillospiraceae</taxon>
        <taxon>Pusillibacter</taxon>
    </lineage>
</organism>
<dbReference type="Proteomes" id="UP000679848">
    <property type="component" value="Chromosome"/>
</dbReference>
<feature type="binding site" evidence="3 5">
    <location>
        <position position="10"/>
    </location>
    <ligand>
        <name>substrate</name>
    </ligand>
</feature>
<accession>A0A810Q3H2</accession>
<dbReference type="PANTHER" id="PTHR23046:SF2">
    <property type="entry name" value="PHOSPHORIBOSYLAMINOIMIDAZOLE CARBOXYLASE"/>
    <property type="match status" value="1"/>
</dbReference>
<comment type="catalytic activity">
    <reaction evidence="3 4">
        <text>5-carboxyamino-1-(5-phospho-D-ribosyl)imidazole + H(+) = 5-amino-1-(5-phospho-D-ribosyl)imidazole-4-carboxylate</text>
        <dbReference type="Rhea" id="RHEA:13193"/>
        <dbReference type="ChEBI" id="CHEBI:15378"/>
        <dbReference type="ChEBI" id="CHEBI:58730"/>
        <dbReference type="ChEBI" id="CHEBI:77657"/>
        <dbReference type="EC" id="5.4.99.18"/>
    </reaction>
</comment>
<dbReference type="AlphaFoldDB" id="A0A810Q3H2"/>
<proteinExistence type="inferred from homology"/>
<evidence type="ECO:0000313" key="8">
    <source>
        <dbReference type="Proteomes" id="UP000679848"/>
    </source>
</evidence>
<dbReference type="GO" id="GO:0006189">
    <property type="term" value="P:'de novo' IMP biosynthetic process"/>
    <property type="evidence" value="ECO:0007669"/>
    <property type="project" value="UniProtKB-UniRule"/>
</dbReference>
<evidence type="ECO:0000256" key="4">
    <source>
        <dbReference type="PIRNR" id="PIRNR001338"/>
    </source>
</evidence>
<comment type="similarity">
    <text evidence="3">Belongs to the AIR carboxylase family. Class I subfamily.</text>
</comment>
<evidence type="ECO:0000259" key="6">
    <source>
        <dbReference type="SMART" id="SM01001"/>
    </source>
</evidence>
<dbReference type="KEGG" id="pfaa:MM59RIKEN_01970"/>
<dbReference type="EMBL" id="AP023420">
    <property type="protein sequence ID" value="BCK82878.1"/>
    <property type="molecule type" value="Genomic_DNA"/>
</dbReference>
<dbReference type="EC" id="5.4.99.18" evidence="3 4"/>
<evidence type="ECO:0000256" key="1">
    <source>
        <dbReference type="ARBA" id="ARBA00022755"/>
    </source>
</evidence>
<dbReference type="PIRSF" id="PIRSF001338">
    <property type="entry name" value="AIR_carboxylase"/>
    <property type="match status" value="1"/>
</dbReference>
<keyword evidence="1 3" id="KW-0658">Purine biosynthesis</keyword>
<comment type="pathway">
    <text evidence="3 4">Purine metabolism; IMP biosynthesis via de novo pathway; 5-amino-1-(5-phospho-D-ribosyl)imidazole-4-carboxylate from 5-amino-1-(5-phospho-D-ribosyl)imidazole (N5-CAIR route): step 2/2.</text>
</comment>
<dbReference type="NCBIfam" id="TIGR01162">
    <property type="entry name" value="purE"/>
    <property type="match status" value="1"/>
</dbReference>
<sequence length="163" mass="16451">MKKVAVIMGSDSDWPVVKSACTQLESFGIPYEAHILSAHRTPAAAADFAKNARKNGFGVLICAAGMAAHLAGAFAGNSTLPVIGIPMKGGVMDGLDALLATVQMPSGIPVATVAVGGAKNAAVLAAQILAVSDDALAAKLDADRVDMAAQIAVKEAKLQSELV</sequence>
<dbReference type="SMART" id="SM01001">
    <property type="entry name" value="AIRC"/>
    <property type="match status" value="1"/>
</dbReference>
<reference evidence="7" key="1">
    <citation type="submission" date="2020-09" db="EMBL/GenBank/DDBJ databases">
        <title>New species isolated from human feces.</title>
        <authorList>
            <person name="Kitahara M."/>
            <person name="Shigeno Y."/>
            <person name="Shime M."/>
            <person name="Matsumoto Y."/>
            <person name="Nakamura S."/>
            <person name="Motooka D."/>
            <person name="Fukuoka S."/>
            <person name="Nishikawa H."/>
            <person name="Benno Y."/>
        </authorList>
    </citation>
    <scope>NUCLEOTIDE SEQUENCE</scope>
    <source>
        <strain evidence="7">MM59</strain>
    </source>
</reference>
<dbReference type="PANTHER" id="PTHR23046">
    <property type="entry name" value="PHOSPHORIBOSYLAMINOIMIDAZOLE CARBOXYLASE CATALYTIC SUBUNIT"/>
    <property type="match status" value="1"/>
</dbReference>
<feature type="binding site" evidence="3 5">
    <location>
        <position position="40"/>
    </location>
    <ligand>
        <name>substrate</name>
    </ligand>
</feature>
<protein>
    <recommendedName>
        <fullName evidence="3 4">N5-carboxyaminoimidazole ribonucleotide mutase</fullName>
        <shortName evidence="3 4">N5-CAIR mutase</shortName>
        <ecNumber evidence="3 4">5.4.99.18</ecNumber>
    </recommendedName>
    <alternativeName>
        <fullName evidence="3">5-(carboxyamino)imidazole ribonucleotide mutase</fullName>
    </alternativeName>
</protein>
<evidence type="ECO:0000313" key="7">
    <source>
        <dbReference type="EMBL" id="BCK82878.1"/>
    </source>
</evidence>
<dbReference type="UniPathway" id="UPA00074">
    <property type="reaction ID" value="UER00943"/>
</dbReference>
<keyword evidence="8" id="KW-1185">Reference proteome</keyword>
<feature type="binding site" evidence="3 5">
    <location>
        <position position="13"/>
    </location>
    <ligand>
        <name>substrate</name>
    </ligand>
</feature>
<dbReference type="InterPro" id="IPR033747">
    <property type="entry name" value="PurE_ClassI"/>
</dbReference>
<feature type="domain" description="PurE" evidence="6">
    <location>
        <begin position="2"/>
        <end position="151"/>
    </location>
</feature>
<evidence type="ECO:0000256" key="3">
    <source>
        <dbReference type="HAMAP-Rule" id="MF_01929"/>
    </source>
</evidence>
<dbReference type="HAMAP" id="MF_01929">
    <property type="entry name" value="PurE_classI"/>
    <property type="match status" value="1"/>
</dbReference>
<comment type="function">
    <text evidence="3 4">Catalyzes the conversion of N5-carboxyaminoimidazole ribonucleotide (N5-CAIR) to 4-carboxy-5-aminoimidazole ribonucleotide (CAIR).</text>
</comment>
<dbReference type="Pfam" id="PF00731">
    <property type="entry name" value="AIRC"/>
    <property type="match status" value="1"/>
</dbReference>
<keyword evidence="2 3" id="KW-0413">Isomerase</keyword>
<evidence type="ECO:0000256" key="5">
    <source>
        <dbReference type="PIRSR" id="PIRSR001338-1"/>
    </source>
</evidence>